<keyword evidence="2" id="KW-1185">Reference proteome</keyword>
<dbReference type="EMBL" id="JAGIYY010000001">
    <property type="protein sequence ID" value="MBP0437927.1"/>
    <property type="molecule type" value="Genomic_DNA"/>
</dbReference>
<dbReference type="RefSeq" id="WP_209333879.1">
    <property type="nucleotide sequence ID" value="NZ_JAGIYY010000001.1"/>
</dbReference>
<name>A0A8J7QZ32_9HYPH</name>
<sequence length="141" mass="15205">MISFSLRCDGGHAFDGWFRNGADFDRQAELGLVTCPACSSANVEKSLMAPAVSTAKRKEKLAVAATAEQAKMLAQLQDLARKVRESAENVGDKFAEEARKIHFGETEARGIYGEATLEEAKGLAEDGVAFMPLPSLPEDQN</sequence>
<gene>
    <name evidence="1" type="ORF">J5Y06_04550</name>
</gene>
<dbReference type="PIRSF" id="PIRSF032131">
    <property type="entry name" value="UCP032131"/>
    <property type="match status" value="1"/>
</dbReference>
<reference evidence="1" key="1">
    <citation type="submission" date="2021-03" db="EMBL/GenBank/DDBJ databases">
        <title>Genome sequencing and assembly of Tianweitania sediminis.</title>
        <authorList>
            <person name="Chhetri G."/>
        </authorList>
    </citation>
    <scope>NUCLEOTIDE SEQUENCE</scope>
    <source>
        <strain evidence="1">Z8</strain>
    </source>
</reference>
<accession>A0A8J7QZ32</accession>
<dbReference type="InterPro" id="IPR009562">
    <property type="entry name" value="DUF1178"/>
</dbReference>
<dbReference type="Proteomes" id="UP000666240">
    <property type="component" value="Unassembled WGS sequence"/>
</dbReference>
<comment type="caution">
    <text evidence="1">The sequence shown here is derived from an EMBL/GenBank/DDBJ whole genome shotgun (WGS) entry which is preliminary data.</text>
</comment>
<dbReference type="AlphaFoldDB" id="A0A8J7QZ32"/>
<protein>
    <submittedName>
        <fullName evidence="1">DUF1178 family protein</fullName>
    </submittedName>
</protein>
<evidence type="ECO:0000313" key="2">
    <source>
        <dbReference type="Proteomes" id="UP000666240"/>
    </source>
</evidence>
<proteinExistence type="predicted"/>
<organism evidence="1 2">
    <name type="scientific">Tianweitania sediminis</name>
    <dbReference type="NCBI Taxonomy" id="1502156"/>
    <lineage>
        <taxon>Bacteria</taxon>
        <taxon>Pseudomonadati</taxon>
        <taxon>Pseudomonadota</taxon>
        <taxon>Alphaproteobacteria</taxon>
        <taxon>Hyphomicrobiales</taxon>
        <taxon>Phyllobacteriaceae</taxon>
        <taxon>Tianweitania</taxon>
    </lineage>
</organism>
<dbReference type="Pfam" id="PF06676">
    <property type="entry name" value="DUF1178"/>
    <property type="match status" value="1"/>
</dbReference>
<evidence type="ECO:0000313" key="1">
    <source>
        <dbReference type="EMBL" id="MBP0437927.1"/>
    </source>
</evidence>